<dbReference type="Proteomes" id="UP001160499">
    <property type="component" value="Unassembled WGS sequence"/>
</dbReference>
<comment type="caution">
    <text evidence="1">The sequence shown here is derived from an EMBL/GenBank/DDBJ whole genome shotgun (WGS) entry which is preliminary data.</text>
</comment>
<accession>A0ABT6M1Z0</accession>
<sequence>MTNGATAPSATLLATARTELSAWVARKVG</sequence>
<keyword evidence="2" id="KW-1185">Reference proteome</keyword>
<reference evidence="1 2" key="1">
    <citation type="submission" date="2023-04" db="EMBL/GenBank/DDBJ databases">
        <title>Forest soil microbial communities from Buena Vista Peninsula, Colon Province, Panama.</title>
        <authorList>
            <person name="Bouskill N."/>
        </authorList>
    </citation>
    <scope>NUCLEOTIDE SEQUENCE [LARGE SCALE GENOMIC DNA]</scope>
    <source>
        <strain evidence="1 2">GGS1</strain>
    </source>
</reference>
<organism evidence="1 2">
    <name type="scientific">Streptomyces pseudovenezuelae</name>
    <dbReference type="NCBI Taxonomy" id="67350"/>
    <lineage>
        <taxon>Bacteria</taxon>
        <taxon>Bacillati</taxon>
        <taxon>Actinomycetota</taxon>
        <taxon>Actinomycetes</taxon>
        <taxon>Kitasatosporales</taxon>
        <taxon>Streptomycetaceae</taxon>
        <taxon>Streptomyces</taxon>
        <taxon>Streptomyces aurantiacus group</taxon>
    </lineage>
</organism>
<name>A0ABT6M1Z0_9ACTN</name>
<evidence type="ECO:0000313" key="2">
    <source>
        <dbReference type="Proteomes" id="UP001160499"/>
    </source>
</evidence>
<dbReference type="EMBL" id="JARXVH010000024">
    <property type="protein sequence ID" value="MDH6221669.1"/>
    <property type="molecule type" value="Genomic_DNA"/>
</dbReference>
<gene>
    <name evidence="1" type="ORF">M2283_009016</name>
</gene>
<evidence type="ECO:0000313" key="1">
    <source>
        <dbReference type="EMBL" id="MDH6221669.1"/>
    </source>
</evidence>
<protein>
    <submittedName>
        <fullName evidence="1">Uncharacterized protein</fullName>
    </submittedName>
</protein>
<proteinExistence type="predicted"/>